<keyword evidence="3 11" id="KW-0819">tRNA processing</keyword>
<feature type="domain" description="CCA-adding enzyme C-terminal" evidence="14">
    <location>
        <begin position="245"/>
        <end position="392"/>
    </location>
</feature>
<dbReference type="InterPro" id="IPR023068">
    <property type="entry name" value="CCA-adding_enz_firmicutes"/>
</dbReference>
<dbReference type="InterPro" id="IPR032828">
    <property type="entry name" value="PolyA_RNA-bd"/>
</dbReference>
<keyword evidence="4 11" id="KW-0548">Nucleotidyltransferase</keyword>
<keyword evidence="6 11" id="KW-0547">Nucleotide-binding</keyword>
<dbReference type="EMBL" id="JADCLJ010000024">
    <property type="protein sequence ID" value="MBE4910258.1"/>
    <property type="molecule type" value="Genomic_DNA"/>
</dbReference>
<dbReference type="Pfam" id="PF01743">
    <property type="entry name" value="PolyA_pol"/>
    <property type="match status" value="1"/>
</dbReference>
<comment type="caution">
    <text evidence="15">The sequence shown here is derived from an EMBL/GenBank/DDBJ whole genome shotgun (WGS) entry which is preliminary data.</text>
</comment>
<keyword evidence="5 11" id="KW-0479">Metal-binding</keyword>
<feature type="binding site" evidence="11">
    <location>
        <position position="40"/>
    </location>
    <ligand>
        <name>Mg(2+)</name>
        <dbReference type="ChEBI" id="CHEBI:18420"/>
    </ligand>
</feature>
<feature type="domain" description="tRNA nucleotidyltransferase/poly(A) polymerase RNA and SrmB- binding" evidence="13">
    <location>
        <begin position="169"/>
        <end position="227"/>
    </location>
</feature>
<dbReference type="GO" id="GO:0004810">
    <property type="term" value="F:CCA tRNA nucleotidyltransferase activity"/>
    <property type="evidence" value="ECO:0007669"/>
    <property type="project" value="UniProtKB-EC"/>
</dbReference>
<feature type="binding site" evidence="11">
    <location>
        <position position="27"/>
    </location>
    <ligand>
        <name>ATP</name>
        <dbReference type="ChEBI" id="CHEBI:30616"/>
    </ligand>
</feature>
<sequence length="398" mass="45805">MEEPFVKPLAIVKTLLANGHEAYFVGGSVRDLLLHRDIGDIDIATSALPSEVQKLFSKTIDVGAVHGTIIVVYDGTPFEVTTFRSEDNYKDFRRPDQVNFILSLEEDLKRRDFTMNAIAMSVEGKFIDPFNGKEAIERKLIQTVGNPYERFKEDALRMFRAVRFVSQLGFVIVEETKAAIKEYSYLLEHVSVERITVEFEKLMFGRYTEQALELLTQTDIYKCLPGLQDKRDKLTKSGSYHWNSLKEKSEYWTLLLSVLEVRDSATFLKKWKLPNKLINQVNYNLNGIEKVKDHGWSTLLLYGLGIESSVQIQRIISILSKEDPETKIKEIEEIYENLPIKQRSELAINGQDLLVWSNKTPGPWIAKVIEEVEEEVLLGKVENDKEGIKEWLLHCNLL</sequence>
<evidence type="ECO:0000256" key="8">
    <source>
        <dbReference type="ARBA" id="ARBA00022840"/>
    </source>
</evidence>
<dbReference type="Gene3D" id="3.30.460.10">
    <property type="entry name" value="Beta Polymerase, domain 2"/>
    <property type="match status" value="1"/>
</dbReference>
<keyword evidence="16" id="KW-1185">Reference proteome</keyword>
<feature type="domain" description="Poly A polymerase head" evidence="12">
    <location>
        <begin position="22"/>
        <end position="141"/>
    </location>
</feature>
<dbReference type="Gene3D" id="1.10.110.30">
    <property type="match status" value="1"/>
</dbReference>
<comment type="similarity">
    <text evidence="11">Belongs to the tRNA nucleotidyltransferase/poly(A) polymerase family. Bacterial CCA-adding enzyme type 3 subfamily.</text>
</comment>
<feature type="binding site" evidence="11">
    <location>
        <position position="163"/>
    </location>
    <ligand>
        <name>CTP</name>
        <dbReference type="ChEBI" id="CHEBI:37563"/>
    </ligand>
</feature>
<feature type="binding site" evidence="11">
    <location>
        <position position="30"/>
    </location>
    <ligand>
        <name>CTP</name>
        <dbReference type="ChEBI" id="CHEBI:37563"/>
    </ligand>
</feature>
<evidence type="ECO:0000256" key="1">
    <source>
        <dbReference type="ARBA" id="ARBA00001946"/>
    </source>
</evidence>
<feature type="binding site" evidence="11">
    <location>
        <position position="42"/>
    </location>
    <ligand>
        <name>Mg(2+)</name>
        <dbReference type="ChEBI" id="CHEBI:18420"/>
    </ligand>
</feature>
<keyword evidence="8 11" id="KW-0067">ATP-binding</keyword>
<dbReference type="SUPFAM" id="SSF81891">
    <property type="entry name" value="Poly A polymerase C-terminal region-like"/>
    <property type="match status" value="1"/>
</dbReference>
<dbReference type="Gene3D" id="1.10.246.80">
    <property type="match status" value="1"/>
</dbReference>
<dbReference type="EC" id="2.7.7.72" evidence="11"/>
<feature type="binding site" evidence="11">
    <location>
        <position position="160"/>
    </location>
    <ligand>
        <name>ATP</name>
        <dbReference type="ChEBI" id="CHEBI:30616"/>
    </ligand>
</feature>
<feature type="binding site" evidence="11">
    <location>
        <position position="111"/>
    </location>
    <ligand>
        <name>CTP</name>
        <dbReference type="ChEBI" id="CHEBI:37563"/>
    </ligand>
</feature>
<protein>
    <recommendedName>
        <fullName evidence="11">CCA-adding enzyme</fullName>
        <ecNumber evidence="11">2.7.7.72</ecNumber>
    </recommendedName>
    <alternativeName>
        <fullName evidence="11">CCA tRNA nucleotidyltransferase</fullName>
    </alternativeName>
    <alternativeName>
        <fullName evidence="11">tRNA CCA-pyrophosphorylase</fullName>
    </alternativeName>
    <alternativeName>
        <fullName evidence="11">tRNA adenylyl-/cytidylyl- transferase</fullName>
    </alternativeName>
    <alternativeName>
        <fullName evidence="11">tRNA nucleotidyltransferase</fullName>
    </alternativeName>
    <alternativeName>
        <fullName evidence="11">tRNA-NT</fullName>
    </alternativeName>
</protein>
<evidence type="ECO:0000313" key="15">
    <source>
        <dbReference type="EMBL" id="MBE4910258.1"/>
    </source>
</evidence>
<comment type="subunit">
    <text evidence="11">Homodimer.</text>
</comment>
<organism evidence="15 16">
    <name type="scientific">Litchfieldia luteola</name>
    <dbReference type="NCBI Taxonomy" id="682179"/>
    <lineage>
        <taxon>Bacteria</taxon>
        <taxon>Bacillati</taxon>
        <taxon>Bacillota</taxon>
        <taxon>Bacilli</taxon>
        <taxon>Bacillales</taxon>
        <taxon>Bacillaceae</taxon>
        <taxon>Litchfieldia</taxon>
    </lineage>
</organism>
<evidence type="ECO:0000259" key="12">
    <source>
        <dbReference type="Pfam" id="PF01743"/>
    </source>
</evidence>
<evidence type="ECO:0000256" key="6">
    <source>
        <dbReference type="ARBA" id="ARBA00022741"/>
    </source>
</evidence>
<feature type="binding site" evidence="11">
    <location>
        <position position="154"/>
    </location>
    <ligand>
        <name>CTP</name>
        <dbReference type="ChEBI" id="CHEBI:37563"/>
    </ligand>
</feature>
<feature type="binding site" evidence="11">
    <location>
        <position position="27"/>
    </location>
    <ligand>
        <name>CTP</name>
        <dbReference type="ChEBI" id="CHEBI:37563"/>
    </ligand>
</feature>
<dbReference type="RefSeq" id="WP_193539512.1">
    <property type="nucleotide sequence ID" value="NZ_JADCLJ010000024.1"/>
</dbReference>
<keyword evidence="9 11" id="KW-0460">Magnesium</keyword>
<keyword evidence="7 11" id="KW-0692">RNA repair</keyword>
<evidence type="ECO:0000256" key="9">
    <source>
        <dbReference type="ARBA" id="ARBA00022842"/>
    </source>
</evidence>
<dbReference type="CDD" id="cd05398">
    <property type="entry name" value="NT_ClassII-CCAase"/>
    <property type="match status" value="1"/>
</dbReference>
<evidence type="ECO:0000259" key="14">
    <source>
        <dbReference type="Pfam" id="PF13735"/>
    </source>
</evidence>
<keyword evidence="10 11" id="KW-0694">RNA-binding</keyword>
<proteinExistence type="inferred from homology"/>
<comment type="catalytic activity">
    <reaction evidence="11">
        <text>a tRNA with a 3' CCA end + 2 CTP + ATP = a tRNA with a 3' CCACCA end + 3 diphosphate</text>
        <dbReference type="Rhea" id="RHEA:76235"/>
        <dbReference type="Rhea" id="RHEA-COMP:10468"/>
        <dbReference type="Rhea" id="RHEA-COMP:18655"/>
        <dbReference type="ChEBI" id="CHEBI:30616"/>
        <dbReference type="ChEBI" id="CHEBI:33019"/>
        <dbReference type="ChEBI" id="CHEBI:37563"/>
        <dbReference type="ChEBI" id="CHEBI:83071"/>
        <dbReference type="ChEBI" id="CHEBI:195187"/>
    </reaction>
</comment>
<evidence type="ECO:0000256" key="3">
    <source>
        <dbReference type="ARBA" id="ARBA00022694"/>
    </source>
</evidence>
<keyword evidence="2 11" id="KW-0808">Transferase</keyword>
<evidence type="ECO:0000259" key="13">
    <source>
        <dbReference type="Pfam" id="PF12627"/>
    </source>
</evidence>
<comment type="catalytic activity">
    <reaction evidence="11">
        <text>a tRNA precursor + 2 CTP + ATP = a tRNA with a 3' CCA end + 3 diphosphate</text>
        <dbReference type="Rhea" id="RHEA:14433"/>
        <dbReference type="Rhea" id="RHEA-COMP:10465"/>
        <dbReference type="Rhea" id="RHEA-COMP:10468"/>
        <dbReference type="ChEBI" id="CHEBI:30616"/>
        <dbReference type="ChEBI" id="CHEBI:33019"/>
        <dbReference type="ChEBI" id="CHEBI:37563"/>
        <dbReference type="ChEBI" id="CHEBI:74896"/>
        <dbReference type="ChEBI" id="CHEBI:83071"/>
        <dbReference type="EC" id="2.7.7.72"/>
    </reaction>
</comment>
<name>A0ABR9QP27_9BACI</name>
<feature type="binding site" evidence="11">
    <location>
        <position position="157"/>
    </location>
    <ligand>
        <name>ATP</name>
        <dbReference type="ChEBI" id="CHEBI:30616"/>
    </ligand>
</feature>
<dbReference type="SUPFAM" id="SSF81301">
    <property type="entry name" value="Nucleotidyltransferase"/>
    <property type="match status" value="1"/>
</dbReference>
<feature type="binding site" evidence="11">
    <location>
        <position position="163"/>
    </location>
    <ligand>
        <name>ATP</name>
        <dbReference type="ChEBI" id="CHEBI:30616"/>
    </ligand>
</feature>
<dbReference type="InterPro" id="IPR043519">
    <property type="entry name" value="NT_sf"/>
</dbReference>
<comment type="cofactor">
    <cofactor evidence="1 11">
        <name>Mg(2+)</name>
        <dbReference type="ChEBI" id="CHEBI:18420"/>
    </cofactor>
</comment>
<dbReference type="Pfam" id="PF12627">
    <property type="entry name" value="PolyA_pol_RNAbd"/>
    <property type="match status" value="1"/>
</dbReference>
<comment type="miscellaneous">
    <text evidence="11">A single active site specifically recognizes both ATP and CTP and is responsible for their addition.</text>
</comment>
<evidence type="ECO:0000256" key="2">
    <source>
        <dbReference type="ARBA" id="ARBA00022679"/>
    </source>
</evidence>
<feature type="binding site" evidence="11">
    <location>
        <position position="157"/>
    </location>
    <ligand>
        <name>CTP</name>
        <dbReference type="ChEBI" id="CHEBI:37563"/>
    </ligand>
</feature>
<dbReference type="Proteomes" id="UP001516662">
    <property type="component" value="Unassembled WGS sequence"/>
</dbReference>
<dbReference type="HAMAP" id="MF_01263">
    <property type="entry name" value="CCA_bact_type3"/>
    <property type="match status" value="1"/>
</dbReference>
<reference evidence="15 16" key="1">
    <citation type="submission" date="2020-10" db="EMBL/GenBank/DDBJ databases">
        <title>Bacillus sp. HD4P25, an endophyte from a halophyte.</title>
        <authorList>
            <person name="Sun J.-Q."/>
        </authorList>
    </citation>
    <scope>NUCLEOTIDE SEQUENCE [LARGE SCALE GENOMIC DNA]</scope>
    <source>
        <strain evidence="15 16">YIM 93174</strain>
    </source>
</reference>
<comment type="function">
    <text evidence="11">Catalyzes the addition and repair of the essential 3'-terminal CCA sequence in tRNAs without using a nucleic acid template. Adds these three nucleotides in the order of C, C, and A to the tRNA nucleotide-73, using CTP and ATP as substrates and producing inorganic pyrophosphate. tRNA 3'-terminal CCA addition is required both for tRNA processing and repair. Also involved in tRNA surveillance by mediating tandem CCA addition to generate a CCACCA at the 3' terminus of unstable tRNAs. While stable tRNAs receive only 3'-terminal CCA, unstable tRNAs are marked with CCACCA and rapidly degraded.</text>
</comment>
<evidence type="ECO:0000256" key="11">
    <source>
        <dbReference type="HAMAP-Rule" id="MF_01263"/>
    </source>
</evidence>
<dbReference type="PANTHER" id="PTHR46173">
    <property type="entry name" value="CCA TRNA NUCLEOTIDYLTRANSFERASE 1, MITOCHONDRIAL"/>
    <property type="match status" value="1"/>
</dbReference>
<evidence type="ECO:0000256" key="5">
    <source>
        <dbReference type="ARBA" id="ARBA00022723"/>
    </source>
</evidence>
<evidence type="ECO:0000256" key="10">
    <source>
        <dbReference type="ARBA" id="ARBA00022884"/>
    </source>
</evidence>
<dbReference type="InterPro" id="IPR032810">
    <property type="entry name" value="CCA-adding_enz_C"/>
</dbReference>
<gene>
    <name evidence="11" type="primary">cca</name>
    <name evidence="15" type="ORF">IMZ08_19660</name>
</gene>
<feature type="binding site" evidence="11">
    <location>
        <position position="111"/>
    </location>
    <ligand>
        <name>ATP</name>
        <dbReference type="ChEBI" id="CHEBI:30616"/>
    </ligand>
</feature>
<dbReference type="InterPro" id="IPR050264">
    <property type="entry name" value="Bact_CCA-adding_enz_type3_sf"/>
</dbReference>
<feature type="binding site" evidence="11">
    <location>
        <position position="30"/>
    </location>
    <ligand>
        <name>ATP</name>
        <dbReference type="ChEBI" id="CHEBI:30616"/>
    </ligand>
</feature>
<dbReference type="Pfam" id="PF13735">
    <property type="entry name" value="tRNA_NucTran2_2"/>
    <property type="match status" value="1"/>
</dbReference>
<dbReference type="Gene3D" id="1.20.58.560">
    <property type="match status" value="1"/>
</dbReference>
<dbReference type="PANTHER" id="PTHR46173:SF1">
    <property type="entry name" value="CCA TRNA NUCLEOTIDYLTRANSFERASE 1, MITOCHONDRIAL"/>
    <property type="match status" value="1"/>
</dbReference>
<feature type="binding site" evidence="11">
    <location>
        <position position="160"/>
    </location>
    <ligand>
        <name>CTP</name>
        <dbReference type="ChEBI" id="CHEBI:37563"/>
    </ligand>
</feature>
<evidence type="ECO:0000256" key="4">
    <source>
        <dbReference type="ARBA" id="ARBA00022695"/>
    </source>
</evidence>
<evidence type="ECO:0000256" key="7">
    <source>
        <dbReference type="ARBA" id="ARBA00022800"/>
    </source>
</evidence>
<dbReference type="InterPro" id="IPR002646">
    <property type="entry name" value="PolA_pol_head_dom"/>
</dbReference>
<dbReference type="NCBIfam" id="NF009814">
    <property type="entry name" value="PRK13299.1"/>
    <property type="match status" value="1"/>
</dbReference>
<feature type="binding site" evidence="11">
    <location>
        <position position="154"/>
    </location>
    <ligand>
        <name>ATP</name>
        <dbReference type="ChEBI" id="CHEBI:30616"/>
    </ligand>
</feature>
<accession>A0ABR9QP27</accession>
<evidence type="ECO:0000313" key="16">
    <source>
        <dbReference type="Proteomes" id="UP001516662"/>
    </source>
</evidence>